<keyword evidence="3" id="KW-1185">Reference proteome</keyword>
<dbReference type="Proteomes" id="UP000233551">
    <property type="component" value="Unassembled WGS sequence"/>
</dbReference>
<sequence>MPILDTRIYIRMTATPTLDEEGYANETCTRTGCPSLLMTQSVSITLTPRVSADSGIDKTTPTHAAIKYKSTGQQPSSRRRRPHWPRETKRPSFSKGLEGHTKPWDVEESLEESWEAGWLNWTSPAQKEQGGTRAKLSWLRRCTDPNVLLLGPLHARDQIARLESVFLPGGCVMDTREKESPLAYLRPECRGSARNPVLTRKGQEHPRLSLKEVNPRDPNGGNKPDWGAEQTQLALEKEQSGSGRFDRFSSRFTVVWIAKGPPSVMVVVVWYQWSRFDPYSPATIKQNRACPRIDPTGQVLGQTSPWWLQTPRRPPEVTMVVIY</sequence>
<feature type="region of interest" description="Disordered" evidence="1">
    <location>
        <begin position="194"/>
        <end position="227"/>
    </location>
</feature>
<evidence type="ECO:0000256" key="1">
    <source>
        <dbReference type="SAM" id="MobiDB-lite"/>
    </source>
</evidence>
<feature type="region of interest" description="Disordered" evidence="1">
    <location>
        <begin position="68"/>
        <end position="100"/>
    </location>
</feature>
<proteinExistence type="predicted"/>
<evidence type="ECO:0000313" key="2">
    <source>
        <dbReference type="EMBL" id="PKI64630.1"/>
    </source>
</evidence>
<dbReference type="AlphaFoldDB" id="A0A2I0K8W6"/>
<accession>A0A2I0K8W6</accession>
<protein>
    <submittedName>
        <fullName evidence="2">Uncharacterized protein</fullName>
    </submittedName>
</protein>
<organism evidence="2 3">
    <name type="scientific">Punica granatum</name>
    <name type="common">Pomegranate</name>
    <dbReference type="NCBI Taxonomy" id="22663"/>
    <lineage>
        <taxon>Eukaryota</taxon>
        <taxon>Viridiplantae</taxon>
        <taxon>Streptophyta</taxon>
        <taxon>Embryophyta</taxon>
        <taxon>Tracheophyta</taxon>
        <taxon>Spermatophyta</taxon>
        <taxon>Magnoliopsida</taxon>
        <taxon>eudicotyledons</taxon>
        <taxon>Gunneridae</taxon>
        <taxon>Pentapetalae</taxon>
        <taxon>rosids</taxon>
        <taxon>malvids</taxon>
        <taxon>Myrtales</taxon>
        <taxon>Lythraceae</taxon>
        <taxon>Punica</taxon>
    </lineage>
</organism>
<comment type="caution">
    <text evidence="2">The sequence shown here is derived from an EMBL/GenBank/DDBJ whole genome shotgun (WGS) entry which is preliminary data.</text>
</comment>
<reference evidence="2 3" key="1">
    <citation type="submission" date="2017-11" db="EMBL/GenBank/DDBJ databases">
        <title>De-novo sequencing of pomegranate (Punica granatum L.) genome.</title>
        <authorList>
            <person name="Akparov Z."/>
            <person name="Amiraslanov A."/>
            <person name="Hajiyeva S."/>
            <person name="Abbasov M."/>
            <person name="Kaur K."/>
            <person name="Hamwieh A."/>
            <person name="Solovyev V."/>
            <person name="Salamov A."/>
            <person name="Braich B."/>
            <person name="Kosarev P."/>
            <person name="Mahmoud A."/>
            <person name="Hajiyev E."/>
            <person name="Babayeva S."/>
            <person name="Izzatullayeva V."/>
            <person name="Mammadov A."/>
            <person name="Mammadov A."/>
            <person name="Sharifova S."/>
            <person name="Ojaghi J."/>
            <person name="Eynullazada K."/>
            <person name="Bayramov B."/>
            <person name="Abdulazimova A."/>
            <person name="Shahmuradov I."/>
        </authorList>
    </citation>
    <scope>NUCLEOTIDE SEQUENCE [LARGE SCALE GENOMIC DNA]</scope>
    <source>
        <strain evidence="3">cv. AG2017</strain>
        <tissue evidence="2">Leaf</tissue>
    </source>
</reference>
<evidence type="ECO:0000313" key="3">
    <source>
        <dbReference type="Proteomes" id="UP000233551"/>
    </source>
</evidence>
<name>A0A2I0K8W6_PUNGR</name>
<feature type="compositionally biased region" description="Basic and acidic residues" evidence="1">
    <location>
        <begin position="201"/>
        <end position="215"/>
    </location>
</feature>
<gene>
    <name evidence="2" type="ORF">CRG98_014968</name>
</gene>
<dbReference type="EMBL" id="PGOL01000802">
    <property type="protein sequence ID" value="PKI64630.1"/>
    <property type="molecule type" value="Genomic_DNA"/>
</dbReference>